<gene>
    <name evidence="1" type="ORF">CAOG_009829</name>
</gene>
<dbReference type="AlphaFoldDB" id="A0A0D2WRP5"/>
<evidence type="ECO:0000313" key="1">
    <source>
        <dbReference type="EMBL" id="KJE94600.1"/>
    </source>
</evidence>
<name>A0A0D2WRP5_CAPO3</name>
<dbReference type="Proteomes" id="UP000008743">
    <property type="component" value="Unassembled WGS sequence"/>
</dbReference>
<reference evidence="2" key="1">
    <citation type="submission" date="2011-02" db="EMBL/GenBank/DDBJ databases">
        <title>The Genome Sequence of Capsaspora owczarzaki ATCC 30864.</title>
        <authorList>
            <person name="Russ C."/>
            <person name="Cuomo C."/>
            <person name="Burger G."/>
            <person name="Gray M.W."/>
            <person name="Holland P.W.H."/>
            <person name="King N."/>
            <person name="Lang F.B.F."/>
            <person name="Roger A.J."/>
            <person name="Ruiz-Trillo I."/>
            <person name="Young S.K."/>
            <person name="Zeng Q."/>
            <person name="Gargeya S."/>
            <person name="Alvarado L."/>
            <person name="Berlin A."/>
            <person name="Chapman S.B."/>
            <person name="Chen Z."/>
            <person name="Freedman E."/>
            <person name="Gellesch M."/>
            <person name="Goldberg J."/>
            <person name="Griggs A."/>
            <person name="Gujja S."/>
            <person name="Heilman E."/>
            <person name="Heiman D."/>
            <person name="Howarth C."/>
            <person name="Mehta T."/>
            <person name="Neiman D."/>
            <person name="Pearson M."/>
            <person name="Roberts A."/>
            <person name="Saif S."/>
            <person name="Shea T."/>
            <person name="Shenoy N."/>
            <person name="Sisk P."/>
            <person name="Stolte C."/>
            <person name="Sykes S."/>
            <person name="White J."/>
            <person name="Yandava C."/>
            <person name="Haas B."/>
            <person name="Nusbaum C."/>
            <person name="Birren B."/>
        </authorList>
    </citation>
    <scope>NUCLEOTIDE SEQUENCE</scope>
    <source>
        <strain evidence="2">ATCC 30864</strain>
    </source>
</reference>
<dbReference type="EMBL" id="KE346367">
    <property type="protein sequence ID" value="KJE94600.1"/>
    <property type="molecule type" value="Genomic_DNA"/>
</dbReference>
<proteinExistence type="predicted"/>
<protein>
    <submittedName>
        <fullName evidence="1">Uncharacterized protein</fullName>
    </submittedName>
</protein>
<organism evidence="1 2">
    <name type="scientific">Capsaspora owczarzaki (strain ATCC 30864)</name>
    <dbReference type="NCBI Taxonomy" id="595528"/>
    <lineage>
        <taxon>Eukaryota</taxon>
        <taxon>Filasterea</taxon>
        <taxon>Capsaspora</taxon>
    </lineage>
</organism>
<accession>A0A0D2WRP5</accession>
<sequence length="135" mass="15594">MATYEHPTASFKPPGPTSTLRGYISQLMRVTEDNLTQDLHHAWKWAGKVPELRVPLDQVPWPTTDPNVVDHTIDALIDFLTQWKPVWGCLRIPNSEQSERDTVANVLNQFRGKRQRVLERQLHQELQQTETAEIS</sequence>
<keyword evidence="2" id="KW-1185">Reference proteome</keyword>
<dbReference type="InParanoid" id="A0A0D2WRP5"/>
<evidence type="ECO:0000313" key="2">
    <source>
        <dbReference type="Proteomes" id="UP000008743"/>
    </source>
</evidence>